<feature type="chain" id="PRO_5045016728" description="High-affinity nitrate transporter" evidence="1">
    <location>
        <begin position="26"/>
        <end position="204"/>
    </location>
</feature>
<dbReference type="PIRSF" id="PIRSF012939">
    <property type="entry name" value="Transpt_NO3_Nar2"/>
    <property type="match status" value="1"/>
</dbReference>
<feature type="transmembrane region" description="Helical" evidence="1">
    <location>
        <begin position="179"/>
        <end position="198"/>
    </location>
</feature>
<proteinExistence type="inferred from homology"/>
<evidence type="ECO:0000256" key="1">
    <source>
        <dbReference type="PIRNR" id="PIRNR012939"/>
    </source>
</evidence>
<dbReference type="GO" id="GO:0015112">
    <property type="term" value="F:nitrate transmembrane transporter activity"/>
    <property type="evidence" value="ECO:0007669"/>
    <property type="project" value="TreeGrafter"/>
</dbReference>
<organism evidence="2 3">
    <name type="scientific">Zingiber officinale</name>
    <name type="common">Ginger</name>
    <name type="synonym">Amomum zingiber</name>
    <dbReference type="NCBI Taxonomy" id="94328"/>
    <lineage>
        <taxon>Eukaryota</taxon>
        <taxon>Viridiplantae</taxon>
        <taxon>Streptophyta</taxon>
        <taxon>Embryophyta</taxon>
        <taxon>Tracheophyta</taxon>
        <taxon>Spermatophyta</taxon>
        <taxon>Magnoliopsida</taxon>
        <taxon>Liliopsida</taxon>
        <taxon>Zingiberales</taxon>
        <taxon>Zingiberaceae</taxon>
        <taxon>Zingiber</taxon>
    </lineage>
</organism>
<dbReference type="EMBL" id="JACMSC010000004">
    <property type="protein sequence ID" value="KAG6525474.1"/>
    <property type="molecule type" value="Genomic_DNA"/>
</dbReference>
<feature type="signal peptide" evidence="1">
    <location>
        <begin position="1"/>
        <end position="25"/>
    </location>
</feature>
<accession>A0A8J5HR67</accession>
<sequence length="204" mass="21993">MAAVVSSEAALVLLLVIGFVAPSTASVFFSSLHQTLVVTASPTTGQVLNAGVDQIKVSWSLNESLAAGTDSAYEKIKLVLCYAPVSQTDRRWRKTYDELKKDKTCQFKIASVAYGGGDAVGSYEYMVERDIPTATYFVRAYALDADGTQVAYGQTTDAKKTTNLFEVVGISGRHASLDIAAACFSAFSVAALFFFFYVGKRKQT</sequence>
<gene>
    <name evidence="2" type="ORF">ZIOFF_015430</name>
</gene>
<comment type="similarity">
    <text evidence="1">Belongs to the NAR2 family.</text>
</comment>
<keyword evidence="1" id="KW-0534">Nitrate assimilation</keyword>
<comment type="function">
    <text evidence="1">Involved in nitrate transport.</text>
</comment>
<dbReference type="Pfam" id="PF16974">
    <property type="entry name" value="NAR2"/>
    <property type="match status" value="1"/>
</dbReference>
<keyword evidence="1" id="KW-0732">Signal</keyword>
<name>A0A8J5HR67_ZINOF</name>
<evidence type="ECO:0000313" key="3">
    <source>
        <dbReference type="Proteomes" id="UP000734854"/>
    </source>
</evidence>
<dbReference type="Proteomes" id="UP000734854">
    <property type="component" value="Unassembled WGS sequence"/>
</dbReference>
<keyword evidence="1" id="KW-1003">Cell membrane</keyword>
<keyword evidence="1" id="KW-1133">Transmembrane helix</keyword>
<comment type="caution">
    <text evidence="2">The sequence shown here is derived from an EMBL/GenBank/DDBJ whole genome shotgun (WGS) entry which is preliminary data.</text>
</comment>
<dbReference type="AlphaFoldDB" id="A0A8J5HR67"/>
<dbReference type="InterPro" id="IPR016605">
    <property type="entry name" value="Transptr_NO3_Nar2"/>
</dbReference>
<keyword evidence="1" id="KW-0812">Transmembrane</keyword>
<keyword evidence="3" id="KW-1185">Reference proteome</keyword>
<evidence type="ECO:0000313" key="2">
    <source>
        <dbReference type="EMBL" id="KAG6525474.1"/>
    </source>
</evidence>
<dbReference type="GO" id="GO:0010167">
    <property type="term" value="P:response to nitrate"/>
    <property type="evidence" value="ECO:0007669"/>
    <property type="project" value="InterPro"/>
</dbReference>
<reference evidence="2 3" key="1">
    <citation type="submission" date="2020-08" db="EMBL/GenBank/DDBJ databases">
        <title>Plant Genome Project.</title>
        <authorList>
            <person name="Zhang R.-G."/>
        </authorList>
    </citation>
    <scope>NUCLEOTIDE SEQUENCE [LARGE SCALE GENOMIC DNA]</scope>
    <source>
        <tissue evidence="2">Rhizome</tissue>
    </source>
</reference>
<dbReference type="PANTHER" id="PTHR34806:SF1">
    <property type="entry name" value="HIGH-AFFINITY NITRATE TRANSPORTER 3.1"/>
    <property type="match status" value="1"/>
</dbReference>
<dbReference type="PANTHER" id="PTHR34806">
    <property type="entry name" value="HIGH-AFFINITY NITRATE TRANSPORTER 3.2"/>
    <property type="match status" value="1"/>
</dbReference>
<dbReference type="OrthoDB" id="2015470at2759"/>
<protein>
    <recommendedName>
        <fullName evidence="1">High-affinity nitrate transporter</fullName>
    </recommendedName>
</protein>
<keyword evidence="1" id="KW-0472">Membrane</keyword>
<dbReference type="GO" id="GO:0005886">
    <property type="term" value="C:plasma membrane"/>
    <property type="evidence" value="ECO:0007669"/>
    <property type="project" value="TreeGrafter"/>
</dbReference>